<keyword evidence="2" id="KW-0378">Hydrolase</keyword>
<feature type="compositionally biased region" description="Basic and acidic residues" evidence="4">
    <location>
        <begin position="149"/>
        <end position="163"/>
    </location>
</feature>
<comment type="similarity">
    <text evidence="1">Belongs to the protein-tyrosine phosphatase family. Non-receptor class dual specificity subfamily.</text>
</comment>
<accession>A0AAV2J5V8</accession>
<feature type="domain" description="Tyrosine-protein phosphatase" evidence="6">
    <location>
        <begin position="2"/>
        <end position="145"/>
    </location>
</feature>
<dbReference type="PROSITE" id="PS50056">
    <property type="entry name" value="TYR_PHOSPHATASE_2"/>
    <property type="match status" value="1"/>
</dbReference>
<dbReference type="InterPro" id="IPR020422">
    <property type="entry name" value="TYR_PHOSPHATASE_DUAL_dom"/>
</dbReference>
<dbReference type="PANTHER" id="PTHR45961">
    <property type="entry name" value="IP21249P"/>
    <property type="match status" value="1"/>
</dbReference>
<sequence length="169" mass="18842">MAVSQITLLLFVSDLNSALNEAVLRSRNIKLIVNASNIQGVTYPQIPGLEVVHVPVQDVPHAPLDQYFALVSERIHHSITQGQACLLHCVSGRSRSPALVIAYVMRFLSLSLVQAHVLVQERRPFIHINAGFWRQLLNYELLLRTAGSDEDRPGLEQDLKEAEPQTSCV</sequence>
<evidence type="ECO:0000256" key="3">
    <source>
        <dbReference type="ARBA" id="ARBA00022912"/>
    </source>
</evidence>
<dbReference type="InterPro" id="IPR016130">
    <property type="entry name" value="Tyr_Pase_AS"/>
</dbReference>
<reference evidence="8 9" key="1">
    <citation type="submission" date="2024-04" db="EMBL/GenBank/DDBJ databases">
        <authorList>
            <person name="Waldvogel A.-M."/>
            <person name="Schoenle A."/>
        </authorList>
    </citation>
    <scope>NUCLEOTIDE SEQUENCE [LARGE SCALE GENOMIC DNA]</scope>
</reference>
<dbReference type="SMART" id="SM00195">
    <property type="entry name" value="DSPc"/>
    <property type="match status" value="1"/>
</dbReference>
<dbReference type="PROSITE" id="PS50054">
    <property type="entry name" value="TYR_PHOSPHATASE_DUAL"/>
    <property type="match status" value="1"/>
</dbReference>
<dbReference type="Proteomes" id="UP001497482">
    <property type="component" value="Chromosome 10"/>
</dbReference>
<dbReference type="EMBL" id="OZ035832">
    <property type="protein sequence ID" value="CAL1571242.1"/>
    <property type="molecule type" value="Genomic_DNA"/>
</dbReference>
<feature type="region of interest" description="Disordered" evidence="4">
    <location>
        <begin position="149"/>
        <end position="169"/>
    </location>
</feature>
<name>A0AAV2J5V8_KNICA</name>
<dbReference type="InterPro" id="IPR052103">
    <property type="entry name" value="Dual_spec_Phospatases"/>
</dbReference>
<dbReference type="PANTHER" id="PTHR45961:SF10">
    <property type="entry name" value="DUAL SPECIFICITY PROTEIN PHOSPHATASE 14-LIKE"/>
    <property type="match status" value="1"/>
</dbReference>
<keyword evidence="3" id="KW-0904">Protein phosphatase</keyword>
<evidence type="ECO:0000259" key="6">
    <source>
        <dbReference type="PROSITE" id="PS50054"/>
    </source>
</evidence>
<evidence type="ECO:0000256" key="4">
    <source>
        <dbReference type="SAM" id="MobiDB-lite"/>
    </source>
</evidence>
<dbReference type="InterPro" id="IPR000387">
    <property type="entry name" value="Tyr_Pase_dom"/>
</dbReference>
<dbReference type="PROSITE" id="PS00383">
    <property type="entry name" value="TYR_PHOSPHATASE_1"/>
    <property type="match status" value="1"/>
</dbReference>
<evidence type="ECO:0000256" key="1">
    <source>
        <dbReference type="ARBA" id="ARBA00008601"/>
    </source>
</evidence>
<feature type="domain" description="Tyrosine specific protein phosphatases" evidence="7">
    <location>
        <begin position="65"/>
        <end position="124"/>
    </location>
</feature>
<feature type="signal peptide" evidence="5">
    <location>
        <begin position="1"/>
        <end position="18"/>
    </location>
</feature>
<evidence type="ECO:0000256" key="2">
    <source>
        <dbReference type="ARBA" id="ARBA00022801"/>
    </source>
</evidence>
<evidence type="ECO:0000313" key="9">
    <source>
        <dbReference type="Proteomes" id="UP001497482"/>
    </source>
</evidence>
<feature type="chain" id="PRO_5043909557" description="Protein-tyrosine-phosphatase" evidence="5">
    <location>
        <begin position="19"/>
        <end position="169"/>
    </location>
</feature>
<organism evidence="8 9">
    <name type="scientific">Knipowitschia caucasica</name>
    <name type="common">Caucasian dwarf goby</name>
    <name type="synonym">Pomatoschistus caucasicus</name>
    <dbReference type="NCBI Taxonomy" id="637954"/>
    <lineage>
        <taxon>Eukaryota</taxon>
        <taxon>Metazoa</taxon>
        <taxon>Chordata</taxon>
        <taxon>Craniata</taxon>
        <taxon>Vertebrata</taxon>
        <taxon>Euteleostomi</taxon>
        <taxon>Actinopterygii</taxon>
        <taxon>Neopterygii</taxon>
        <taxon>Teleostei</taxon>
        <taxon>Neoteleostei</taxon>
        <taxon>Acanthomorphata</taxon>
        <taxon>Gobiaria</taxon>
        <taxon>Gobiiformes</taxon>
        <taxon>Gobioidei</taxon>
        <taxon>Gobiidae</taxon>
        <taxon>Gobiinae</taxon>
        <taxon>Knipowitschia</taxon>
    </lineage>
</organism>
<evidence type="ECO:0000256" key="5">
    <source>
        <dbReference type="SAM" id="SignalP"/>
    </source>
</evidence>
<dbReference type="SUPFAM" id="SSF52799">
    <property type="entry name" value="(Phosphotyrosine protein) phosphatases II"/>
    <property type="match status" value="1"/>
</dbReference>
<proteinExistence type="inferred from homology"/>
<evidence type="ECO:0000313" key="8">
    <source>
        <dbReference type="EMBL" id="CAL1571242.1"/>
    </source>
</evidence>
<gene>
    <name evidence="8" type="ORF">KC01_LOCUS3387</name>
</gene>
<dbReference type="Gene3D" id="3.90.190.10">
    <property type="entry name" value="Protein tyrosine phosphatase superfamily"/>
    <property type="match status" value="1"/>
</dbReference>
<keyword evidence="5" id="KW-0732">Signal</keyword>
<dbReference type="CDD" id="cd14514">
    <property type="entry name" value="DUSP14-like"/>
    <property type="match status" value="1"/>
</dbReference>
<dbReference type="InterPro" id="IPR000340">
    <property type="entry name" value="Dual-sp_phosphatase_cat-dom"/>
</dbReference>
<keyword evidence="9" id="KW-1185">Reference proteome</keyword>
<dbReference type="Pfam" id="PF00782">
    <property type="entry name" value="DSPc"/>
    <property type="match status" value="1"/>
</dbReference>
<protein>
    <recommendedName>
        <fullName evidence="10">Protein-tyrosine-phosphatase</fullName>
    </recommendedName>
</protein>
<evidence type="ECO:0008006" key="10">
    <source>
        <dbReference type="Google" id="ProtNLM"/>
    </source>
</evidence>
<dbReference type="AlphaFoldDB" id="A0AAV2J5V8"/>
<evidence type="ECO:0000259" key="7">
    <source>
        <dbReference type="PROSITE" id="PS50056"/>
    </source>
</evidence>
<dbReference type="GO" id="GO:0004721">
    <property type="term" value="F:phosphoprotein phosphatase activity"/>
    <property type="evidence" value="ECO:0007669"/>
    <property type="project" value="UniProtKB-KW"/>
</dbReference>
<dbReference type="InterPro" id="IPR029021">
    <property type="entry name" value="Prot-tyrosine_phosphatase-like"/>
</dbReference>
<dbReference type="GO" id="GO:0005737">
    <property type="term" value="C:cytoplasm"/>
    <property type="evidence" value="ECO:0007669"/>
    <property type="project" value="TreeGrafter"/>
</dbReference>